<dbReference type="Gene3D" id="2.60.40.10">
    <property type="entry name" value="Immunoglobulins"/>
    <property type="match status" value="2"/>
</dbReference>
<evidence type="ECO:0000256" key="1">
    <source>
        <dbReference type="ARBA" id="ARBA00022670"/>
    </source>
</evidence>
<evidence type="ECO:0000313" key="8">
    <source>
        <dbReference type="Proteomes" id="UP001597511"/>
    </source>
</evidence>
<feature type="domain" description="P/Homo B" evidence="6">
    <location>
        <begin position="1150"/>
        <end position="1320"/>
    </location>
</feature>
<dbReference type="PROSITE" id="PS51829">
    <property type="entry name" value="P_HOMO_B"/>
    <property type="match status" value="1"/>
</dbReference>
<dbReference type="RefSeq" id="WP_386096066.1">
    <property type="nucleotide sequence ID" value="NZ_JBHUOZ010000001.1"/>
</dbReference>
<sequence length="1554" mass="163390">MRKIYTNFLSLFLLFVCAGVLNAQTNVIIPAANTNSGSIRFPLATFWGYERSAMIYTPAEIGVIGNIQAVSFYLNGATSPGAATNVRVYLKTRNTTFTVTSTYATETTGATLVYGPTTLPASTFVAGQWITLPLTTAFPYAGTDNLEVIVETNATGGGSGEGSTAKQFRFTTQPNTEWFQTWNTDTNPPAGVGARSASRPNIRLTIQEPPCVPGSLTGGTTAGSATACPGIPLSLTVTGASTGDGITYQWESASAATGPWTPIATATTSAYAATVTGTTWFRRKMTCGGTDAYSTAHQVTLNTPTQCYCTPSFLSTRVEPITLVNIGGINNSSSNLTTSPAYENFTAITPGNVYQAATHTITLKGNTAGAWTNLFKVYFDWNQDGDFTDAGEEYPIGFITGSTGLDATQVSGNINVPATALVGLTRMRVVKIFGSTMPVDNISCIATATDYGQAEDYMVNVGAPLCPLPASITAATVIPGAATLNWTATTPIPTVGYQWVVTSTNASATTNVVQQGTTVNTVTSAAIGGLNNNTTYYAWVRTDCGAGALGPWVGPYAFTTLCDVITTIPFNETFENASATRSCWRNEYVSGNVNWIYRTGAPYGAVTTAHGGTLNASFNSDNYDGNTTKLVSPLFSFASLNYGATLNFWYAKQMDPDWGDVDELRVYYRTSIGGSWTLIPGAEYTANIGAWRQVEIQLPASVNSTVYQIAFEAASNWGFGVVVDDVSITATPSCIPPADVKAFGISTTEIVTSFVSPGNNFIIEYGTVGFTPGTGAAAGGGTLVTGPITGSPVTITGLSAGTTYDIYVRRDCGGGDISTNKKVTAATLCAGTTIPYFQNFETSVVPNFPTCTSMEDVNGNSGSTVDAEGGRWITFSSTNPLQYVSPTKSLLYHYDLLEPTRAADDWFYLQGLNLTGGTEYRLKFYYKGAFGPTYIEKFEVKYGTKAYSANQTNLLYSNMNVITAFASAFDSVIVDFTPPANGTYYIGFHALSDADQAFLVLDDVSVGIAPKVDAGATSLTLPALNCPTSNVTFQAQIKNYNVKPLDFAVNNVEVIAAIRTPGNTNDTVRTKLTSGTVAAGATTNIYLSPNYNFSAGGTYTIKLYTSSPLDPINGNDTLYRTVVVNPLPTAPVITTANPALCTGGITQLSVPAGTASTATFNGTSGNIALAVPDNSPAGITSTINATGVPAGATVTGITVTINATHTYVSDFVINLVAPNGRILNLFNGRGGSGDNLTNTVFNNTSTTALTSSAAPFTGTFRPDAAQGVGPTTASSNAAAFADLFTVAGGEWKLALRDLANGDLGVLLNWSISFNYSYTPSLVWTPATNLFTDAAGTQAYVAGSSAYTVFAKPASTATYTATATGAGGCTRTASTTITVSAYTPVTIAASIPDTLCISDPAYTLTADPAGGVWSGIGVSGNTFIPAATAVGKYTLSYTYTNAGGCATTATRVINVKDCPERYVLLRDSALYVYPNPSNGQFNIRINSVLYEKLQMRVYSGSGLLMKTQDLSNLRYGSVIPIDIRGLAGGLYFVQFYYDNGVRASDKTFRVIIGHK</sequence>
<dbReference type="InterPro" id="IPR026444">
    <property type="entry name" value="Secre_tail"/>
</dbReference>
<gene>
    <name evidence="7" type="ORF">ACFS6H_05470</name>
</gene>
<dbReference type="Gene3D" id="2.60.120.200">
    <property type="match status" value="2"/>
</dbReference>
<feature type="signal peptide" evidence="3">
    <location>
        <begin position="1"/>
        <end position="23"/>
    </location>
</feature>
<dbReference type="InterPro" id="IPR003961">
    <property type="entry name" value="FN3_dom"/>
</dbReference>
<evidence type="ECO:0000259" key="6">
    <source>
        <dbReference type="PROSITE" id="PS51829"/>
    </source>
</evidence>
<keyword evidence="8" id="KW-1185">Reference proteome</keyword>
<comment type="caution">
    <text evidence="7">The sequence shown here is derived from an EMBL/GenBank/DDBJ whole genome shotgun (WGS) entry which is preliminary data.</text>
</comment>
<dbReference type="InterPro" id="IPR013320">
    <property type="entry name" value="ConA-like_dom_sf"/>
</dbReference>
<dbReference type="PROSITE" id="PS50853">
    <property type="entry name" value="FN3"/>
    <property type="match status" value="1"/>
</dbReference>
<protein>
    <submittedName>
        <fullName evidence="7">Choice-of-anchor J domain-containing protein</fullName>
    </submittedName>
</protein>
<dbReference type="InterPro" id="IPR045474">
    <property type="entry name" value="GEVED"/>
</dbReference>
<proteinExistence type="predicted"/>
<dbReference type="InterPro" id="IPR013783">
    <property type="entry name" value="Ig-like_fold"/>
</dbReference>
<evidence type="ECO:0000313" key="7">
    <source>
        <dbReference type="EMBL" id="MFD2919154.1"/>
    </source>
</evidence>
<feature type="domain" description="Fibronectin type-III" evidence="5">
    <location>
        <begin position="466"/>
        <end position="563"/>
    </location>
</feature>
<evidence type="ECO:0000256" key="2">
    <source>
        <dbReference type="ARBA" id="ARBA00022801"/>
    </source>
</evidence>
<keyword evidence="3" id="KW-0732">Signal</keyword>
<dbReference type="Proteomes" id="UP001597511">
    <property type="component" value="Unassembled WGS sequence"/>
</dbReference>
<dbReference type="InterPro" id="IPR008979">
    <property type="entry name" value="Galactose-bd-like_sf"/>
</dbReference>
<evidence type="ECO:0000259" key="4">
    <source>
        <dbReference type="PROSITE" id="PS50060"/>
    </source>
</evidence>
<dbReference type="PROSITE" id="PS50060">
    <property type="entry name" value="MAM_2"/>
    <property type="match status" value="1"/>
</dbReference>
<dbReference type="InterPro" id="IPR036116">
    <property type="entry name" value="FN3_sf"/>
</dbReference>
<dbReference type="Pfam" id="PF20009">
    <property type="entry name" value="GEVED"/>
    <property type="match status" value="1"/>
</dbReference>
<keyword evidence="1" id="KW-0645">Protease</keyword>
<evidence type="ECO:0000256" key="3">
    <source>
        <dbReference type="SAM" id="SignalP"/>
    </source>
</evidence>
<dbReference type="NCBIfam" id="TIGR04183">
    <property type="entry name" value="Por_Secre_tail"/>
    <property type="match status" value="1"/>
</dbReference>
<dbReference type="SUPFAM" id="SSF49265">
    <property type="entry name" value="Fibronectin type III"/>
    <property type="match status" value="1"/>
</dbReference>
<dbReference type="SUPFAM" id="SSF49785">
    <property type="entry name" value="Galactose-binding domain-like"/>
    <property type="match status" value="1"/>
</dbReference>
<feature type="domain" description="MAM" evidence="4">
    <location>
        <begin position="570"/>
        <end position="736"/>
    </location>
</feature>
<dbReference type="SMART" id="SM00060">
    <property type="entry name" value="FN3"/>
    <property type="match status" value="2"/>
</dbReference>
<organism evidence="7 8">
    <name type="scientific">Terrimonas rubra</name>
    <dbReference type="NCBI Taxonomy" id="1035890"/>
    <lineage>
        <taxon>Bacteria</taxon>
        <taxon>Pseudomonadati</taxon>
        <taxon>Bacteroidota</taxon>
        <taxon>Chitinophagia</taxon>
        <taxon>Chitinophagales</taxon>
        <taxon>Chitinophagaceae</taxon>
        <taxon>Terrimonas</taxon>
    </lineage>
</organism>
<dbReference type="Pfam" id="PF01483">
    <property type="entry name" value="P_proprotein"/>
    <property type="match status" value="1"/>
</dbReference>
<keyword evidence="2" id="KW-0378">Hydrolase</keyword>
<name>A0ABW6A1H2_9BACT</name>
<dbReference type="Gene3D" id="2.60.120.260">
    <property type="entry name" value="Galactose-binding domain-like"/>
    <property type="match status" value="1"/>
</dbReference>
<dbReference type="InterPro" id="IPR000998">
    <property type="entry name" value="MAM_dom"/>
</dbReference>
<accession>A0ABW6A1H2</accession>
<dbReference type="SUPFAM" id="SSF49899">
    <property type="entry name" value="Concanavalin A-like lectins/glucanases"/>
    <property type="match status" value="1"/>
</dbReference>
<dbReference type="NCBIfam" id="NF038128">
    <property type="entry name" value="choice_anch_J"/>
    <property type="match status" value="2"/>
</dbReference>
<evidence type="ECO:0000259" key="5">
    <source>
        <dbReference type="PROSITE" id="PS50853"/>
    </source>
</evidence>
<reference evidence="8" key="1">
    <citation type="journal article" date="2019" name="Int. J. Syst. Evol. Microbiol.">
        <title>The Global Catalogue of Microorganisms (GCM) 10K type strain sequencing project: providing services to taxonomists for standard genome sequencing and annotation.</title>
        <authorList>
            <consortium name="The Broad Institute Genomics Platform"/>
            <consortium name="The Broad Institute Genome Sequencing Center for Infectious Disease"/>
            <person name="Wu L."/>
            <person name="Ma J."/>
        </authorList>
    </citation>
    <scope>NUCLEOTIDE SEQUENCE [LARGE SCALE GENOMIC DNA]</scope>
    <source>
        <strain evidence="8">KCTC 23299</strain>
    </source>
</reference>
<dbReference type="EMBL" id="JBHUOZ010000001">
    <property type="protein sequence ID" value="MFD2919154.1"/>
    <property type="molecule type" value="Genomic_DNA"/>
</dbReference>
<dbReference type="InterPro" id="IPR002884">
    <property type="entry name" value="P_dom"/>
</dbReference>
<dbReference type="Pfam" id="PF18962">
    <property type="entry name" value="Por_Secre_tail"/>
    <property type="match status" value="1"/>
</dbReference>
<feature type="chain" id="PRO_5047148746" evidence="3">
    <location>
        <begin position="24"/>
        <end position="1554"/>
    </location>
</feature>